<evidence type="ECO:0000256" key="2">
    <source>
        <dbReference type="ARBA" id="ARBA00023136"/>
    </source>
</evidence>
<feature type="transmembrane region" description="Helical" evidence="4">
    <location>
        <begin position="154"/>
        <end position="175"/>
    </location>
</feature>
<feature type="domain" description="Ig-like" evidence="6">
    <location>
        <begin position="18"/>
        <end position="125"/>
    </location>
</feature>
<feature type="transmembrane region" description="Helical" evidence="4">
    <location>
        <begin position="187"/>
        <end position="210"/>
    </location>
</feature>
<reference evidence="7" key="2">
    <citation type="submission" date="2025-09" db="UniProtKB">
        <authorList>
            <consortium name="Ensembl"/>
        </authorList>
    </citation>
    <scope>IDENTIFICATION</scope>
</reference>
<dbReference type="InterPro" id="IPR007110">
    <property type="entry name" value="Ig-like_dom"/>
</dbReference>
<sequence>MSSIQKINLTSICFMFLSSVSQHASGVEVYEGVESVLLPCQIQADDSRSSTAVLWRFDEFKNPQVHVRLLSGDNLHDQNVRYVGRTSMRADALQTGDLSLTLRNPTVFDSGTYTCITLRSEEELSWTEVQLKVTGQLTENLLLQSGPHFTYKTYNIPVLSACVCVFVCPVNTTFVKSLLQLCFYTLYLHYIIFKSMLGSSSFFIYFYLILFIQHQITTTFMLCLNMSVTLVINCS</sequence>
<name>A0A3Q4GM43_NEOBR</name>
<dbReference type="InterPro" id="IPR003599">
    <property type="entry name" value="Ig_sub"/>
</dbReference>
<keyword evidence="2 4" id="KW-0472">Membrane</keyword>
<keyword evidence="4" id="KW-0812">Transmembrane</keyword>
<reference evidence="7" key="1">
    <citation type="submission" date="2025-08" db="UniProtKB">
        <authorList>
            <consortium name="Ensembl"/>
        </authorList>
    </citation>
    <scope>IDENTIFICATION</scope>
</reference>
<dbReference type="AlphaFoldDB" id="A0A3Q4GM43"/>
<dbReference type="SUPFAM" id="SSF48726">
    <property type="entry name" value="Immunoglobulin"/>
    <property type="match status" value="1"/>
</dbReference>
<evidence type="ECO:0000256" key="4">
    <source>
        <dbReference type="SAM" id="Phobius"/>
    </source>
</evidence>
<dbReference type="GeneTree" id="ENSGT00940000168804"/>
<dbReference type="Ensembl" id="ENSNBRT00000008027.1">
    <property type="protein sequence ID" value="ENSNBRP00000007808.1"/>
    <property type="gene ID" value="ENSNBRG00000006087.1"/>
</dbReference>
<dbReference type="SMART" id="SM00409">
    <property type="entry name" value="IG"/>
    <property type="match status" value="1"/>
</dbReference>
<dbReference type="SMART" id="SM00406">
    <property type="entry name" value="IGv"/>
    <property type="match status" value="1"/>
</dbReference>
<dbReference type="GO" id="GO:0050852">
    <property type="term" value="P:T cell receptor signaling pathway"/>
    <property type="evidence" value="ECO:0007669"/>
    <property type="project" value="TreeGrafter"/>
</dbReference>
<dbReference type="GO" id="GO:0005102">
    <property type="term" value="F:signaling receptor binding"/>
    <property type="evidence" value="ECO:0007669"/>
    <property type="project" value="TreeGrafter"/>
</dbReference>
<evidence type="ECO:0000313" key="8">
    <source>
        <dbReference type="Proteomes" id="UP000261580"/>
    </source>
</evidence>
<dbReference type="PANTHER" id="PTHR24100">
    <property type="entry name" value="BUTYROPHILIN"/>
    <property type="match status" value="1"/>
</dbReference>
<dbReference type="Proteomes" id="UP000261580">
    <property type="component" value="Unassembled WGS sequence"/>
</dbReference>
<dbReference type="PROSITE" id="PS50835">
    <property type="entry name" value="IG_LIKE"/>
    <property type="match status" value="1"/>
</dbReference>
<keyword evidence="4" id="KW-1133">Transmembrane helix</keyword>
<protein>
    <recommendedName>
        <fullName evidence="6">Ig-like domain-containing protein</fullName>
    </recommendedName>
</protein>
<feature type="chain" id="PRO_5018541355" description="Ig-like domain-containing protein" evidence="5">
    <location>
        <begin position="27"/>
        <end position="235"/>
    </location>
</feature>
<keyword evidence="3" id="KW-0393">Immunoglobulin domain</keyword>
<dbReference type="InterPro" id="IPR013106">
    <property type="entry name" value="Ig_V-set"/>
</dbReference>
<accession>A0A3Q4GM43</accession>
<comment type="subcellular location">
    <subcellularLocation>
        <location evidence="1">Membrane</location>
    </subcellularLocation>
</comment>
<evidence type="ECO:0000259" key="6">
    <source>
        <dbReference type="PROSITE" id="PS50835"/>
    </source>
</evidence>
<dbReference type="InterPro" id="IPR050504">
    <property type="entry name" value="IgSF_BTN/MOG"/>
</dbReference>
<dbReference type="GO" id="GO:0009897">
    <property type="term" value="C:external side of plasma membrane"/>
    <property type="evidence" value="ECO:0007669"/>
    <property type="project" value="TreeGrafter"/>
</dbReference>
<keyword evidence="5" id="KW-0732">Signal</keyword>
<evidence type="ECO:0000256" key="1">
    <source>
        <dbReference type="ARBA" id="ARBA00004370"/>
    </source>
</evidence>
<dbReference type="Pfam" id="PF07686">
    <property type="entry name" value="V-set"/>
    <property type="match status" value="1"/>
</dbReference>
<organism evidence="7 8">
    <name type="scientific">Neolamprologus brichardi</name>
    <name type="common">Fairy cichlid</name>
    <name type="synonym">Lamprologus brichardi</name>
    <dbReference type="NCBI Taxonomy" id="32507"/>
    <lineage>
        <taxon>Eukaryota</taxon>
        <taxon>Metazoa</taxon>
        <taxon>Chordata</taxon>
        <taxon>Craniata</taxon>
        <taxon>Vertebrata</taxon>
        <taxon>Euteleostomi</taxon>
        <taxon>Actinopterygii</taxon>
        <taxon>Neopterygii</taxon>
        <taxon>Teleostei</taxon>
        <taxon>Neoteleostei</taxon>
        <taxon>Acanthomorphata</taxon>
        <taxon>Ovalentaria</taxon>
        <taxon>Cichlomorphae</taxon>
        <taxon>Cichliformes</taxon>
        <taxon>Cichlidae</taxon>
        <taxon>African cichlids</taxon>
        <taxon>Pseudocrenilabrinae</taxon>
        <taxon>Lamprologini</taxon>
        <taxon>Neolamprologus</taxon>
    </lineage>
</organism>
<dbReference type="GO" id="GO:0001817">
    <property type="term" value="P:regulation of cytokine production"/>
    <property type="evidence" value="ECO:0007669"/>
    <property type="project" value="TreeGrafter"/>
</dbReference>
<dbReference type="STRING" id="32507.ENSNBRP00000007808"/>
<proteinExistence type="predicted"/>
<evidence type="ECO:0000313" key="7">
    <source>
        <dbReference type="Ensembl" id="ENSNBRP00000007808.1"/>
    </source>
</evidence>
<evidence type="ECO:0000256" key="5">
    <source>
        <dbReference type="SAM" id="SignalP"/>
    </source>
</evidence>
<feature type="signal peptide" evidence="5">
    <location>
        <begin position="1"/>
        <end position="26"/>
    </location>
</feature>
<dbReference type="Gene3D" id="2.60.40.10">
    <property type="entry name" value="Immunoglobulins"/>
    <property type="match status" value="1"/>
</dbReference>
<dbReference type="InterPro" id="IPR013783">
    <property type="entry name" value="Ig-like_fold"/>
</dbReference>
<keyword evidence="8" id="KW-1185">Reference proteome</keyword>
<evidence type="ECO:0000256" key="3">
    <source>
        <dbReference type="ARBA" id="ARBA00023319"/>
    </source>
</evidence>
<dbReference type="InterPro" id="IPR036179">
    <property type="entry name" value="Ig-like_dom_sf"/>
</dbReference>